<comment type="subunit">
    <text evidence="10">Component of an histone acetyltransferase complex. Interacts with H3K4me3 and to a lesser extent with H3K4me2.</text>
</comment>
<evidence type="ECO:0000256" key="11">
    <source>
        <dbReference type="SAM" id="Coils"/>
    </source>
</evidence>
<comment type="function">
    <text evidence="10">Component of an histone acetyltransferase complex.</text>
</comment>
<feature type="binding site" evidence="8">
    <location>
        <position position="236"/>
    </location>
    <ligand>
        <name>Zn(2+)</name>
        <dbReference type="ChEBI" id="CHEBI:29105"/>
        <label>2</label>
    </ligand>
</feature>
<evidence type="ECO:0000256" key="10">
    <source>
        <dbReference type="RuleBase" id="RU361213"/>
    </source>
</evidence>
<evidence type="ECO:0000256" key="3">
    <source>
        <dbReference type="ARBA" id="ARBA00022723"/>
    </source>
</evidence>
<feature type="binding site" evidence="8">
    <location>
        <position position="218"/>
    </location>
    <ligand>
        <name>Zn(2+)</name>
        <dbReference type="ChEBI" id="CHEBI:29105"/>
        <label>1</label>
    </ligand>
</feature>
<feature type="compositionally biased region" description="Basic and acidic residues" evidence="12">
    <location>
        <begin position="162"/>
        <end position="172"/>
    </location>
</feature>
<evidence type="ECO:0000256" key="4">
    <source>
        <dbReference type="ARBA" id="ARBA00022771"/>
    </source>
</evidence>
<keyword evidence="4 9" id="KW-0863">Zinc-finger</keyword>
<dbReference type="PANTHER" id="PTHR10333:SF42">
    <property type="entry name" value="INHIBITOR OF GROWTH PROTEIN 5"/>
    <property type="match status" value="1"/>
</dbReference>
<comment type="domain">
    <text evidence="10">The PHD-type zinc finger mediates the binding to H3K4me3.</text>
</comment>
<dbReference type="Gene3D" id="3.30.40.10">
    <property type="entry name" value="Zinc/RING finger domain, C3HC4 (zinc finger)"/>
    <property type="match status" value="1"/>
</dbReference>
<feature type="coiled-coil region" evidence="11">
    <location>
        <begin position="68"/>
        <end position="98"/>
    </location>
</feature>
<dbReference type="GO" id="GO:0006325">
    <property type="term" value="P:chromatin organization"/>
    <property type="evidence" value="ECO:0007669"/>
    <property type="project" value="UniProtKB-KW"/>
</dbReference>
<name>A0AAD5H656_9CHLO</name>
<feature type="binding site" evidence="8">
    <location>
        <position position="233"/>
    </location>
    <ligand>
        <name>Zn(2+)</name>
        <dbReference type="ChEBI" id="CHEBI:29105"/>
        <label>2</label>
    </ligand>
</feature>
<proteinExistence type="inferred from homology"/>
<comment type="similarity">
    <text evidence="2 10">Belongs to the ING family.</text>
</comment>
<dbReference type="Gene3D" id="6.10.140.1740">
    <property type="match status" value="1"/>
</dbReference>
<evidence type="ECO:0000313" key="15">
    <source>
        <dbReference type="Proteomes" id="UP001205105"/>
    </source>
</evidence>
<dbReference type="PROSITE" id="PS50016">
    <property type="entry name" value="ZF_PHD_2"/>
    <property type="match status" value="1"/>
</dbReference>
<keyword evidence="6 10" id="KW-0156">Chromatin regulator</keyword>
<keyword evidence="15" id="KW-1185">Reference proteome</keyword>
<evidence type="ECO:0000256" key="7">
    <source>
        <dbReference type="ARBA" id="ARBA00023242"/>
    </source>
</evidence>
<dbReference type="Pfam" id="PF12998">
    <property type="entry name" value="ING"/>
    <property type="match status" value="1"/>
</dbReference>
<dbReference type="InterPro" id="IPR011011">
    <property type="entry name" value="Znf_FYVE_PHD"/>
</dbReference>
<organism evidence="14 15">
    <name type="scientific">Chlorella ohadii</name>
    <dbReference type="NCBI Taxonomy" id="2649997"/>
    <lineage>
        <taxon>Eukaryota</taxon>
        <taxon>Viridiplantae</taxon>
        <taxon>Chlorophyta</taxon>
        <taxon>core chlorophytes</taxon>
        <taxon>Trebouxiophyceae</taxon>
        <taxon>Chlorellales</taxon>
        <taxon>Chlorellaceae</taxon>
        <taxon>Chlorella clade</taxon>
        <taxon>Chlorella</taxon>
    </lineage>
</organism>
<comment type="subcellular location">
    <subcellularLocation>
        <location evidence="1 10">Nucleus</location>
    </subcellularLocation>
</comment>
<dbReference type="SMART" id="SM00249">
    <property type="entry name" value="PHD"/>
    <property type="match status" value="1"/>
</dbReference>
<dbReference type="InterPro" id="IPR028651">
    <property type="entry name" value="ING_fam"/>
</dbReference>
<accession>A0AAD5H656</accession>
<keyword evidence="7 10" id="KW-0539">Nucleus</keyword>
<evidence type="ECO:0000256" key="1">
    <source>
        <dbReference type="ARBA" id="ARBA00004123"/>
    </source>
</evidence>
<feature type="binding site" evidence="8">
    <location>
        <position position="191"/>
    </location>
    <ligand>
        <name>Zn(2+)</name>
        <dbReference type="ChEBI" id="CHEBI:29105"/>
        <label>1</label>
    </ligand>
</feature>
<dbReference type="SMART" id="SM01408">
    <property type="entry name" value="ING"/>
    <property type="match status" value="1"/>
</dbReference>
<dbReference type="PANTHER" id="PTHR10333">
    <property type="entry name" value="INHIBITOR OF GROWTH PROTEIN"/>
    <property type="match status" value="1"/>
</dbReference>
<evidence type="ECO:0000256" key="5">
    <source>
        <dbReference type="ARBA" id="ARBA00022833"/>
    </source>
</evidence>
<dbReference type="EMBL" id="JADXDR010000053">
    <property type="protein sequence ID" value="KAI7842313.1"/>
    <property type="molecule type" value="Genomic_DNA"/>
</dbReference>
<evidence type="ECO:0000259" key="13">
    <source>
        <dbReference type="PROSITE" id="PS50016"/>
    </source>
</evidence>
<keyword evidence="5 8" id="KW-0862">Zinc</keyword>
<dbReference type="PROSITE" id="PS01359">
    <property type="entry name" value="ZF_PHD_1"/>
    <property type="match status" value="1"/>
</dbReference>
<protein>
    <recommendedName>
        <fullName evidence="10">PHD finger protein ING</fullName>
    </recommendedName>
</protein>
<evidence type="ECO:0000256" key="9">
    <source>
        <dbReference type="PROSITE-ProRule" id="PRU00146"/>
    </source>
</evidence>
<keyword evidence="11" id="KW-0175">Coiled coil</keyword>
<dbReference type="InterPro" id="IPR024610">
    <property type="entry name" value="ING_N_histone-binding"/>
</dbReference>
<dbReference type="AlphaFoldDB" id="A0AAD5H656"/>
<sequence>MASYLRSYIESVADVPLELQRQFGLMRELDERAYRLQQQVDADMLQQLKLAGQQQQQAVSSPTKRQKAANAAAAAAKEAELAERLEANMNELVKLSDEKLNIATQIYDYIDRHITKLDKDCKAFDAEIAKERQRLGLPPVEPTVGGGSVDTGGGGGKRKRKDGGGEQRKLTPEEQYQQALAMADPSEPKYCHCQRISFGEMIACENPDCPYEWFHFGCVGLTEENRPKGKWYCQLCRKQLKLK</sequence>
<dbReference type="InterPro" id="IPR019787">
    <property type="entry name" value="Znf_PHD-finger"/>
</dbReference>
<feature type="compositionally biased region" description="Gly residues" evidence="12">
    <location>
        <begin position="144"/>
        <end position="155"/>
    </location>
</feature>
<feature type="binding site" evidence="8">
    <location>
        <position position="204"/>
    </location>
    <ligand>
        <name>Zn(2+)</name>
        <dbReference type="ChEBI" id="CHEBI:29105"/>
        <label>2</label>
    </ligand>
</feature>
<feature type="binding site" evidence="8">
    <location>
        <position position="193"/>
    </location>
    <ligand>
        <name>Zn(2+)</name>
        <dbReference type="ChEBI" id="CHEBI:29105"/>
        <label>1</label>
    </ligand>
</feature>
<evidence type="ECO:0000256" key="2">
    <source>
        <dbReference type="ARBA" id="ARBA00010210"/>
    </source>
</evidence>
<evidence type="ECO:0000256" key="6">
    <source>
        <dbReference type="ARBA" id="ARBA00022853"/>
    </source>
</evidence>
<keyword evidence="3 8" id="KW-0479">Metal-binding</keyword>
<feature type="domain" description="PHD-type" evidence="13">
    <location>
        <begin position="188"/>
        <end position="239"/>
    </location>
</feature>
<dbReference type="CDD" id="cd15587">
    <property type="entry name" value="PHD_Yng1p_like"/>
    <property type="match status" value="1"/>
</dbReference>
<dbReference type="Proteomes" id="UP001205105">
    <property type="component" value="Unassembled WGS sequence"/>
</dbReference>
<dbReference type="InterPro" id="IPR013083">
    <property type="entry name" value="Znf_RING/FYVE/PHD"/>
</dbReference>
<evidence type="ECO:0000256" key="8">
    <source>
        <dbReference type="PIRSR" id="PIRSR628651-51"/>
    </source>
</evidence>
<evidence type="ECO:0000313" key="14">
    <source>
        <dbReference type="EMBL" id="KAI7842313.1"/>
    </source>
</evidence>
<dbReference type="GO" id="GO:0005634">
    <property type="term" value="C:nucleus"/>
    <property type="evidence" value="ECO:0007669"/>
    <property type="project" value="UniProtKB-SubCell"/>
</dbReference>
<dbReference type="InterPro" id="IPR001965">
    <property type="entry name" value="Znf_PHD"/>
</dbReference>
<dbReference type="SUPFAM" id="SSF57903">
    <property type="entry name" value="FYVE/PHD zinc finger"/>
    <property type="match status" value="1"/>
</dbReference>
<feature type="binding site" evidence="8">
    <location>
        <position position="215"/>
    </location>
    <ligand>
        <name>Zn(2+)</name>
        <dbReference type="ChEBI" id="CHEBI:29105"/>
        <label>1</label>
    </ligand>
</feature>
<dbReference type="GO" id="GO:0008270">
    <property type="term" value="F:zinc ion binding"/>
    <property type="evidence" value="ECO:0007669"/>
    <property type="project" value="UniProtKB-KW"/>
</dbReference>
<reference evidence="14" key="1">
    <citation type="submission" date="2020-11" db="EMBL/GenBank/DDBJ databases">
        <title>Chlorella ohadii genome sequencing and assembly.</title>
        <authorList>
            <person name="Murik O."/>
            <person name="Treves H."/>
            <person name="Kedem I."/>
            <person name="Shotland Y."/>
            <person name="Kaplan A."/>
        </authorList>
    </citation>
    <scope>NUCLEOTIDE SEQUENCE</scope>
    <source>
        <strain evidence="14">1</strain>
    </source>
</reference>
<feature type="region of interest" description="Disordered" evidence="12">
    <location>
        <begin position="134"/>
        <end position="174"/>
    </location>
</feature>
<evidence type="ECO:0000256" key="12">
    <source>
        <dbReference type="SAM" id="MobiDB-lite"/>
    </source>
</evidence>
<comment type="caution">
    <text evidence="14">The sequence shown here is derived from an EMBL/GenBank/DDBJ whole genome shotgun (WGS) entry which is preliminary data.</text>
</comment>
<dbReference type="InterPro" id="IPR019786">
    <property type="entry name" value="Zinc_finger_PHD-type_CS"/>
</dbReference>
<feature type="binding site" evidence="8">
    <location>
        <position position="209"/>
    </location>
    <ligand>
        <name>Zn(2+)</name>
        <dbReference type="ChEBI" id="CHEBI:29105"/>
        <label>2</label>
    </ligand>
</feature>
<gene>
    <name evidence="14" type="ORF">COHA_003953</name>
</gene>